<dbReference type="Proteomes" id="UP000324222">
    <property type="component" value="Unassembled WGS sequence"/>
</dbReference>
<keyword evidence="3" id="KW-1185">Reference proteome</keyword>
<feature type="region of interest" description="Disordered" evidence="1">
    <location>
        <begin position="109"/>
        <end position="130"/>
    </location>
</feature>
<comment type="caution">
    <text evidence="2">The sequence shown here is derived from an EMBL/GenBank/DDBJ whole genome shotgun (WGS) entry which is preliminary data.</text>
</comment>
<evidence type="ECO:0000313" key="3">
    <source>
        <dbReference type="Proteomes" id="UP000324222"/>
    </source>
</evidence>
<reference evidence="2 3" key="1">
    <citation type="submission" date="2019-05" db="EMBL/GenBank/DDBJ databases">
        <title>Another draft genome of Portunus trituberculatus and its Hox gene families provides insights of decapod evolution.</title>
        <authorList>
            <person name="Jeong J.-H."/>
            <person name="Song I."/>
            <person name="Kim S."/>
            <person name="Choi T."/>
            <person name="Kim D."/>
            <person name="Ryu S."/>
            <person name="Kim W."/>
        </authorList>
    </citation>
    <scope>NUCLEOTIDE SEQUENCE [LARGE SCALE GENOMIC DNA]</scope>
    <source>
        <tissue evidence="2">Muscle</tissue>
    </source>
</reference>
<accession>A0A5B7JEJ8</accession>
<dbReference type="AlphaFoldDB" id="A0A5B7JEJ8"/>
<organism evidence="2 3">
    <name type="scientific">Portunus trituberculatus</name>
    <name type="common">Swimming crab</name>
    <name type="synonym">Neptunus trituberculatus</name>
    <dbReference type="NCBI Taxonomy" id="210409"/>
    <lineage>
        <taxon>Eukaryota</taxon>
        <taxon>Metazoa</taxon>
        <taxon>Ecdysozoa</taxon>
        <taxon>Arthropoda</taxon>
        <taxon>Crustacea</taxon>
        <taxon>Multicrustacea</taxon>
        <taxon>Malacostraca</taxon>
        <taxon>Eumalacostraca</taxon>
        <taxon>Eucarida</taxon>
        <taxon>Decapoda</taxon>
        <taxon>Pleocyemata</taxon>
        <taxon>Brachyura</taxon>
        <taxon>Eubrachyura</taxon>
        <taxon>Portunoidea</taxon>
        <taxon>Portunidae</taxon>
        <taxon>Portuninae</taxon>
        <taxon>Portunus</taxon>
    </lineage>
</organism>
<evidence type="ECO:0000256" key="1">
    <source>
        <dbReference type="SAM" id="MobiDB-lite"/>
    </source>
</evidence>
<gene>
    <name evidence="2" type="ORF">E2C01_089789</name>
</gene>
<evidence type="ECO:0000313" key="2">
    <source>
        <dbReference type="EMBL" id="MPC94612.1"/>
    </source>
</evidence>
<name>A0A5B7JEJ8_PORTR</name>
<proteinExistence type="predicted"/>
<sequence>MTRGTAPSWCLAEQQVARKLLFPCPHALPPLPDLVGHRQVSLSCLKVTDIMTLPPRFLTCQRSDPFTDAASHCKVCASALSHSWRRSVSQASLLTHIRLCRLVTTCQTPPLPSSSPPPPPPPLLPMHPTPTPPPPLQTHCYHLHHHHHHTTFTSSITTATTVCVCVCVCVIHLGRLLVTQPVFPIKERPQSS</sequence>
<protein>
    <submittedName>
        <fullName evidence="2">Uncharacterized protein</fullName>
    </submittedName>
</protein>
<dbReference type="EMBL" id="VSRR010099281">
    <property type="protein sequence ID" value="MPC94612.1"/>
    <property type="molecule type" value="Genomic_DNA"/>
</dbReference>